<dbReference type="RefSeq" id="WP_116678594.1">
    <property type="nucleotide sequence ID" value="NZ_JBGZJN010000145.1"/>
</dbReference>
<gene>
    <name evidence="2" type="ORF">C7382_102152</name>
</gene>
<name>A0A2U1FPL0_9PORP</name>
<dbReference type="InterPro" id="IPR016181">
    <property type="entry name" value="Acyl_CoA_acyltransferase"/>
</dbReference>
<dbReference type="Proteomes" id="UP000245462">
    <property type="component" value="Unassembled WGS sequence"/>
</dbReference>
<sequence length="166" mass="19321">MIARRLEEQDLQLRVTWMNNPIVSNNMHFETPVMMENTIKWFQGNIGNEKRVDLVFEEEGRIVAFGGLTRINREINKAELYIFVNPESQKVGIGTRATKILCKYGFEKLGLNKIHLETNEDNKAAQNVYKKCGFKLEGILREEYCTNNGHMLSRMYYGLLRGELNE</sequence>
<dbReference type="PROSITE" id="PS51186">
    <property type="entry name" value="GNAT"/>
    <property type="match status" value="1"/>
</dbReference>
<dbReference type="AlphaFoldDB" id="A0A2U1FPL0"/>
<keyword evidence="3" id="KW-1185">Reference proteome</keyword>
<keyword evidence="2" id="KW-0808">Transferase</keyword>
<accession>A0A2U1FPL0</accession>
<evidence type="ECO:0000313" key="2">
    <source>
        <dbReference type="EMBL" id="PVZ14108.1"/>
    </source>
</evidence>
<dbReference type="OrthoDB" id="893030at2"/>
<feature type="domain" description="N-acetyltransferase" evidence="1">
    <location>
        <begin position="1"/>
        <end position="158"/>
    </location>
</feature>
<dbReference type="SUPFAM" id="SSF55729">
    <property type="entry name" value="Acyl-CoA N-acyltransferases (Nat)"/>
    <property type="match status" value="1"/>
</dbReference>
<dbReference type="PANTHER" id="PTHR43415:SF3">
    <property type="entry name" value="GNAT-FAMILY ACETYLTRANSFERASE"/>
    <property type="match status" value="1"/>
</dbReference>
<dbReference type="Gene3D" id="3.40.630.30">
    <property type="match status" value="1"/>
</dbReference>
<evidence type="ECO:0000313" key="3">
    <source>
        <dbReference type="Proteomes" id="UP000245462"/>
    </source>
</evidence>
<dbReference type="InterPro" id="IPR000182">
    <property type="entry name" value="GNAT_dom"/>
</dbReference>
<reference evidence="2 3" key="1">
    <citation type="submission" date="2018-04" db="EMBL/GenBank/DDBJ databases">
        <title>Genomic Encyclopedia of Type Strains, Phase IV (KMG-IV): sequencing the most valuable type-strain genomes for metagenomic binning, comparative biology and taxonomic classification.</title>
        <authorList>
            <person name="Goeker M."/>
        </authorList>
    </citation>
    <scope>NUCLEOTIDE SEQUENCE [LARGE SCALE GENOMIC DNA]</scope>
    <source>
        <strain evidence="2 3">DSM 28520</strain>
    </source>
</reference>
<dbReference type="Pfam" id="PF13302">
    <property type="entry name" value="Acetyltransf_3"/>
    <property type="match status" value="1"/>
</dbReference>
<dbReference type="PANTHER" id="PTHR43415">
    <property type="entry name" value="SPERMIDINE N(1)-ACETYLTRANSFERASE"/>
    <property type="match status" value="1"/>
</dbReference>
<dbReference type="EMBL" id="QEKY01000002">
    <property type="protein sequence ID" value="PVZ14108.1"/>
    <property type="molecule type" value="Genomic_DNA"/>
</dbReference>
<dbReference type="CDD" id="cd04301">
    <property type="entry name" value="NAT_SF"/>
    <property type="match status" value="1"/>
</dbReference>
<organism evidence="2 3">
    <name type="scientific">Porphyromonas loveana</name>
    <dbReference type="NCBI Taxonomy" id="1884669"/>
    <lineage>
        <taxon>Bacteria</taxon>
        <taxon>Pseudomonadati</taxon>
        <taxon>Bacteroidota</taxon>
        <taxon>Bacteroidia</taxon>
        <taxon>Bacteroidales</taxon>
        <taxon>Porphyromonadaceae</taxon>
        <taxon>Porphyromonas</taxon>
    </lineage>
</organism>
<evidence type="ECO:0000259" key="1">
    <source>
        <dbReference type="PROSITE" id="PS51186"/>
    </source>
</evidence>
<dbReference type="GeneID" id="94550039"/>
<comment type="caution">
    <text evidence="2">The sequence shown here is derived from an EMBL/GenBank/DDBJ whole genome shotgun (WGS) entry which is preliminary data.</text>
</comment>
<proteinExistence type="predicted"/>
<dbReference type="GO" id="GO:0016747">
    <property type="term" value="F:acyltransferase activity, transferring groups other than amino-acyl groups"/>
    <property type="evidence" value="ECO:0007669"/>
    <property type="project" value="InterPro"/>
</dbReference>
<protein>
    <submittedName>
        <fullName evidence="2">Diamine N-acetyltransferase</fullName>
    </submittedName>
</protein>